<dbReference type="EMBL" id="GBXM01042321">
    <property type="protein sequence ID" value="JAH66256.1"/>
    <property type="molecule type" value="Transcribed_RNA"/>
</dbReference>
<organism evidence="1">
    <name type="scientific">Anguilla anguilla</name>
    <name type="common">European freshwater eel</name>
    <name type="synonym">Muraena anguilla</name>
    <dbReference type="NCBI Taxonomy" id="7936"/>
    <lineage>
        <taxon>Eukaryota</taxon>
        <taxon>Metazoa</taxon>
        <taxon>Chordata</taxon>
        <taxon>Craniata</taxon>
        <taxon>Vertebrata</taxon>
        <taxon>Euteleostomi</taxon>
        <taxon>Actinopterygii</taxon>
        <taxon>Neopterygii</taxon>
        <taxon>Teleostei</taxon>
        <taxon>Anguilliformes</taxon>
        <taxon>Anguillidae</taxon>
        <taxon>Anguilla</taxon>
    </lineage>
</organism>
<reference evidence="1" key="2">
    <citation type="journal article" date="2015" name="Fish Shellfish Immunol.">
        <title>Early steps in the European eel (Anguilla anguilla)-Vibrio vulnificus interaction in the gills: Role of the RtxA13 toxin.</title>
        <authorList>
            <person name="Callol A."/>
            <person name="Pajuelo D."/>
            <person name="Ebbesson L."/>
            <person name="Teles M."/>
            <person name="MacKenzie S."/>
            <person name="Amaro C."/>
        </authorList>
    </citation>
    <scope>NUCLEOTIDE SEQUENCE</scope>
</reference>
<evidence type="ECO:0000313" key="1">
    <source>
        <dbReference type="EMBL" id="JAH66256.1"/>
    </source>
</evidence>
<protein>
    <submittedName>
        <fullName evidence="1">Uncharacterized protein</fullName>
    </submittedName>
</protein>
<sequence length="13" mass="1667">MYRYISPRNHKDS</sequence>
<name>A0A0E9UKK9_ANGAN</name>
<proteinExistence type="predicted"/>
<reference evidence="1" key="1">
    <citation type="submission" date="2014-11" db="EMBL/GenBank/DDBJ databases">
        <authorList>
            <person name="Amaro Gonzalez C."/>
        </authorList>
    </citation>
    <scope>NUCLEOTIDE SEQUENCE</scope>
</reference>
<accession>A0A0E9UKK9</accession>